<dbReference type="Proteomes" id="UP000254601">
    <property type="component" value="Unassembled WGS sequence"/>
</dbReference>
<evidence type="ECO:0000256" key="9">
    <source>
        <dbReference type="HAMAP-Rule" id="MF_00082"/>
    </source>
</evidence>
<evidence type="ECO:0000256" key="8">
    <source>
        <dbReference type="ARBA" id="ARBA00048141"/>
    </source>
</evidence>
<evidence type="ECO:0000256" key="6">
    <source>
        <dbReference type="ARBA" id="ARBA00022777"/>
    </source>
</evidence>
<evidence type="ECO:0000256" key="7">
    <source>
        <dbReference type="ARBA" id="ARBA00022840"/>
    </source>
</evidence>
<keyword evidence="4 9" id="KW-0808">Transferase</keyword>
<feature type="binding site" evidence="9">
    <location>
        <position position="63"/>
    </location>
    <ligand>
        <name>substrate</name>
    </ligand>
</feature>
<dbReference type="AlphaFoldDB" id="A0A380MPG9"/>
<dbReference type="GO" id="GO:0042450">
    <property type="term" value="P:L-arginine biosynthetic process via ornithine"/>
    <property type="evidence" value="ECO:0007669"/>
    <property type="project" value="UniProtKB-UniRule"/>
</dbReference>
<comment type="subcellular location">
    <subcellularLocation>
        <location evidence="9">Cytoplasm</location>
    </subcellularLocation>
</comment>
<keyword evidence="5 9" id="KW-0547">Nucleotide-binding</keyword>
<evidence type="ECO:0000256" key="2">
    <source>
        <dbReference type="ARBA" id="ARBA00022571"/>
    </source>
</evidence>
<sequence>MPTLILKYGGNAIADTHALDDFARAIASLSQTHRVVIVHGGGPQINHWLDKTGIESHFINGQRYTDTAALEVVEMTLCAHVNKAIVRALSTQQLSAVGISGEDGNLLIASPQAELGAVGKITATHPKLLHTLMDNGYIPVIAPLACSANHQALNINADYAAAHIAGALKADDCLFMTNVDGLLNADKQRIEHATQTDIHALIADGTINGGMIPKVQCALAALEQGVKQTRIINGLTMDALQQFSQGHETIGTRITQS</sequence>
<feature type="site" description="Transition state stabilizer" evidence="9">
    <location>
        <position position="7"/>
    </location>
</feature>
<protein>
    <recommendedName>
        <fullName evidence="9">Acetylglutamate kinase</fullName>
        <ecNumber evidence="9">2.7.2.8</ecNumber>
    </recommendedName>
    <alternativeName>
        <fullName evidence="9">N-acetyl-L-glutamate 5-phosphotransferase</fullName>
    </alternativeName>
    <alternativeName>
        <fullName evidence="9">NAG kinase</fullName>
        <shortName evidence="9">NAGK</shortName>
    </alternativeName>
</protein>
<keyword evidence="9" id="KW-0963">Cytoplasm</keyword>
<dbReference type="RefSeq" id="WP_072575767.1">
    <property type="nucleotide sequence ID" value="NZ_LWHB01000024.1"/>
</dbReference>
<dbReference type="Pfam" id="PF00696">
    <property type="entry name" value="AA_kinase"/>
    <property type="match status" value="1"/>
</dbReference>
<dbReference type="GO" id="GO:0005524">
    <property type="term" value="F:ATP binding"/>
    <property type="evidence" value="ECO:0007669"/>
    <property type="project" value="UniProtKB-UniRule"/>
</dbReference>
<dbReference type="InterPro" id="IPR001048">
    <property type="entry name" value="Asp/Glu/Uridylate_kinase"/>
</dbReference>
<evidence type="ECO:0000256" key="3">
    <source>
        <dbReference type="ARBA" id="ARBA00022605"/>
    </source>
</evidence>
<dbReference type="SUPFAM" id="SSF53633">
    <property type="entry name" value="Carbamate kinase-like"/>
    <property type="match status" value="1"/>
</dbReference>
<keyword evidence="7 9" id="KW-0067">ATP-binding</keyword>
<organism evidence="11 12">
    <name type="scientific">Suttonella ornithocola</name>
    <dbReference type="NCBI Taxonomy" id="279832"/>
    <lineage>
        <taxon>Bacteria</taxon>
        <taxon>Pseudomonadati</taxon>
        <taxon>Pseudomonadota</taxon>
        <taxon>Gammaproteobacteria</taxon>
        <taxon>Cardiobacteriales</taxon>
        <taxon>Cardiobacteriaceae</taxon>
        <taxon>Suttonella</taxon>
    </lineage>
</organism>
<dbReference type="PRINTS" id="PR00474">
    <property type="entry name" value="GLU5KINASE"/>
</dbReference>
<feature type="binding site" evidence="9">
    <location>
        <begin position="41"/>
        <end position="42"/>
    </location>
    <ligand>
        <name>substrate</name>
    </ligand>
</feature>
<proteinExistence type="inferred from homology"/>
<accession>A0A380MPG9</accession>
<keyword evidence="3 9" id="KW-0028">Amino-acid biosynthesis</keyword>
<dbReference type="HAMAP" id="MF_00082">
    <property type="entry name" value="ArgB"/>
    <property type="match status" value="1"/>
</dbReference>
<comment type="pathway">
    <text evidence="1 9">Amino-acid biosynthesis; L-arginine biosynthesis; N(2)-acetyl-L-ornithine from L-glutamate: step 2/4.</text>
</comment>
<dbReference type="FunFam" id="3.40.1160.10:FF:000004">
    <property type="entry name" value="Acetylglutamate kinase"/>
    <property type="match status" value="1"/>
</dbReference>
<comment type="similarity">
    <text evidence="9">Belongs to the acetylglutamate kinase family. ArgB subfamily.</text>
</comment>
<dbReference type="Gene3D" id="3.40.1160.10">
    <property type="entry name" value="Acetylglutamate kinase-like"/>
    <property type="match status" value="1"/>
</dbReference>
<evidence type="ECO:0000256" key="1">
    <source>
        <dbReference type="ARBA" id="ARBA00004828"/>
    </source>
</evidence>
<evidence type="ECO:0000259" key="10">
    <source>
        <dbReference type="Pfam" id="PF00696"/>
    </source>
</evidence>
<dbReference type="PIRSF" id="PIRSF000728">
    <property type="entry name" value="NAGK"/>
    <property type="match status" value="1"/>
</dbReference>
<dbReference type="EC" id="2.7.2.8" evidence="9"/>
<dbReference type="PANTHER" id="PTHR23342">
    <property type="entry name" value="N-ACETYLGLUTAMATE SYNTHASE"/>
    <property type="match status" value="1"/>
</dbReference>
<feature type="binding site" evidence="9">
    <location>
        <position position="154"/>
    </location>
    <ligand>
        <name>substrate</name>
    </ligand>
</feature>
<dbReference type="InterPro" id="IPR037528">
    <property type="entry name" value="ArgB"/>
</dbReference>
<feature type="site" description="Transition state stabilizer" evidence="9">
    <location>
        <position position="214"/>
    </location>
</feature>
<comment type="catalytic activity">
    <reaction evidence="8 9">
        <text>N-acetyl-L-glutamate + ATP = N-acetyl-L-glutamyl 5-phosphate + ADP</text>
        <dbReference type="Rhea" id="RHEA:14629"/>
        <dbReference type="ChEBI" id="CHEBI:30616"/>
        <dbReference type="ChEBI" id="CHEBI:44337"/>
        <dbReference type="ChEBI" id="CHEBI:57936"/>
        <dbReference type="ChEBI" id="CHEBI:456216"/>
        <dbReference type="EC" id="2.7.2.8"/>
    </reaction>
</comment>
<gene>
    <name evidence="9 11" type="primary">argB</name>
    <name evidence="11" type="ORF">NCTC13337_00774</name>
</gene>
<dbReference type="EMBL" id="UHIC01000001">
    <property type="protein sequence ID" value="SUO94495.1"/>
    <property type="molecule type" value="Genomic_DNA"/>
</dbReference>
<evidence type="ECO:0000313" key="11">
    <source>
        <dbReference type="EMBL" id="SUO94495.1"/>
    </source>
</evidence>
<evidence type="ECO:0000313" key="12">
    <source>
        <dbReference type="Proteomes" id="UP000254601"/>
    </source>
</evidence>
<dbReference type="NCBIfam" id="TIGR00761">
    <property type="entry name" value="argB"/>
    <property type="match status" value="1"/>
</dbReference>
<comment type="function">
    <text evidence="9">Catalyzes the ATP-dependent phosphorylation of N-acetyl-L-glutamate.</text>
</comment>
<keyword evidence="2 9" id="KW-0055">Arginine biosynthesis</keyword>
<feature type="domain" description="Aspartate/glutamate/uridylate kinase" evidence="10">
    <location>
        <begin position="3"/>
        <end position="233"/>
    </location>
</feature>
<dbReference type="InterPro" id="IPR036393">
    <property type="entry name" value="AceGlu_kinase-like_sf"/>
</dbReference>
<dbReference type="InterPro" id="IPR004662">
    <property type="entry name" value="AcgluKinase_fam"/>
</dbReference>
<dbReference type="GO" id="GO:0005737">
    <property type="term" value="C:cytoplasm"/>
    <property type="evidence" value="ECO:0007669"/>
    <property type="project" value="UniProtKB-SubCell"/>
</dbReference>
<keyword evidence="6 9" id="KW-0418">Kinase</keyword>
<dbReference type="OrthoDB" id="9803155at2"/>
<dbReference type="InterPro" id="IPR001057">
    <property type="entry name" value="Glu/AcGlu_kinase"/>
</dbReference>
<evidence type="ECO:0000256" key="4">
    <source>
        <dbReference type="ARBA" id="ARBA00022679"/>
    </source>
</evidence>
<name>A0A380MPG9_9GAMM</name>
<reference evidence="11 12" key="1">
    <citation type="submission" date="2018-06" db="EMBL/GenBank/DDBJ databases">
        <authorList>
            <consortium name="Pathogen Informatics"/>
            <person name="Doyle S."/>
        </authorList>
    </citation>
    <scope>NUCLEOTIDE SEQUENCE [LARGE SCALE GENOMIC DNA]</scope>
    <source>
        <strain evidence="11 12">NCTC13337</strain>
    </source>
</reference>
<dbReference type="PANTHER" id="PTHR23342:SF0">
    <property type="entry name" value="N-ACETYLGLUTAMATE SYNTHASE, MITOCHONDRIAL"/>
    <property type="match status" value="1"/>
</dbReference>
<dbReference type="GO" id="GO:0003991">
    <property type="term" value="F:acetylglutamate kinase activity"/>
    <property type="evidence" value="ECO:0007669"/>
    <property type="project" value="UniProtKB-UniRule"/>
</dbReference>
<dbReference type="UniPathway" id="UPA00068">
    <property type="reaction ID" value="UER00107"/>
</dbReference>
<keyword evidence="12" id="KW-1185">Reference proteome</keyword>
<evidence type="ECO:0000256" key="5">
    <source>
        <dbReference type="ARBA" id="ARBA00022741"/>
    </source>
</evidence>
<dbReference type="CDD" id="cd04238">
    <property type="entry name" value="AAK_NAGK-like"/>
    <property type="match status" value="1"/>
</dbReference>